<evidence type="ECO:0000313" key="2">
    <source>
        <dbReference type="EMBL" id="MDQ0165203.1"/>
    </source>
</evidence>
<feature type="transmembrane region" description="Helical" evidence="1">
    <location>
        <begin position="178"/>
        <end position="197"/>
    </location>
</feature>
<protein>
    <submittedName>
        <fullName evidence="2">Membrane protein YesL</fullName>
    </submittedName>
</protein>
<feature type="transmembrane region" description="Helical" evidence="1">
    <location>
        <begin position="81"/>
        <end position="101"/>
    </location>
</feature>
<feature type="transmembrane region" description="Helical" evidence="1">
    <location>
        <begin position="25"/>
        <end position="49"/>
    </location>
</feature>
<feature type="transmembrane region" description="Helical" evidence="1">
    <location>
        <begin position="107"/>
        <end position="132"/>
    </location>
</feature>
<dbReference type="Pfam" id="PF04854">
    <property type="entry name" value="DUF624"/>
    <property type="match status" value="1"/>
</dbReference>
<evidence type="ECO:0000313" key="3">
    <source>
        <dbReference type="Proteomes" id="UP001235840"/>
    </source>
</evidence>
<reference evidence="2 3" key="1">
    <citation type="submission" date="2023-07" db="EMBL/GenBank/DDBJ databases">
        <title>Genomic Encyclopedia of Type Strains, Phase IV (KMG-IV): sequencing the most valuable type-strain genomes for metagenomic binning, comparative biology and taxonomic classification.</title>
        <authorList>
            <person name="Goeker M."/>
        </authorList>
    </citation>
    <scope>NUCLEOTIDE SEQUENCE [LARGE SCALE GENOMIC DNA]</scope>
    <source>
        <strain evidence="2 3">DSM 12751</strain>
    </source>
</reference>
<dbReference type="EMBL" id="JAUSTY010000004">
    <property type="protein sequence ID" value="MDQ0165203.1"/>
    <property type="molecule type" value="Genomic_DNA"/>
</dbReference>
<accession>A0ABT9VW25</accession>
<keyword evidence="1" id="KW-0812">Transmembrane</keyword>
<keyword evidence="3" id="KW-1185">Reference proteome</keyword>
<evidence type="ECO:0000256" key="1">
    <source>
        <dbReference type="SAM" id="Phobius"/>
    </source>
</evidence>
<dbReference type="RefSeq" id="WP_307391972.1">
    <property type="nucleotide sequence ID" value="NZ_BAAADK010000045.1"/>
</dbReference>
<keyword evidence="1" id="KW-1133">Transmembrane helix</keyword>
<gene>
    <name evidence="2" type="ORF">J2S11_001103</name>
</gene>
<sequence length="216" mass="24648">MGQSHLMDRFMTLCDWVYRLSILQLLWFVFTLLGGIVLGIFPATAALFASLRKLQNGESIHLLSTFVKAYRAEFWKSQQLGYLYLCTGLFIYIDLLLLISYQHPVAMIGIVLFTSLFILFLSASMYVFPIYAHFRMTLGTMIKLSFFLAVTQPLLTLGMALGTVLIYCILWFIPGLQLFLSISVFCFVYMKLASIGFEKIQKSGFIKDRYEAELGA</sequence>
<name>A0ABT9VW25_9BACI</name>
<feature type="transmembrane region" description="Helical" evidence="1">
    <location>
        <begin position="144"/>
        <end position="172"/>
    </location>
</feature>
<dbReference type="InterPro" id="IPR006938">
    <property type="entry name" value="DUF624"/>
</dbReference>
<organism evidence="2 3">
    <name type="scientific">Caldalkalibacillus horti</name>
    <dbReference type="NCBI Taxonomy" id="77523"/>
    <lineage>
        <taxon>Bacteria</taxon>
        <taxon>Bacillati</taxon>
        <taxon>Bacillota</taxon>
        <taxon>Bacilli</taxon>
        <taxon>Bacillales</taxon>
        <taxon>Bacillaceae</taxon>
        <taxon>Caldalkalibacillus</taxon>
    </lineage>
</organism>
<proteinExistence type="predicted"/>
<keyword evidence="1" id="KW-0472">Membrane</keyword>
<comment type="caution">
    <text evidence="2">The sequence shown here is derived from an EMBL/GenBank/DDBJ whole genome shotgun (WGS) entry which is preliminary data.</text>
</comment>
<dbReference type="Proteomes" id="UP001235840">
    <property type="component" value="Unassembled WGS sequence"/>
</dbReference>